<dbReference type="PROSITE" id="PS50966">
    <property type="entry name" value="ZF_SWIM"/>
    <property type="match status" value="1"/>
</dbReference>
<evidence type="ECO:0000256" key="5">
    <source>
        <dbReference type="ARBA" id="ARBA00022781"/>
    </source>
</evidence>
<keyword evidence="8 11" id="KW-0472">Membrane</keyword>
<gene>
    <name evidence="13" type="ORF">OVA965_LOCUS2472</name>
    <name evidence="14" type="ORF">TMI583_LOCUS2472</name>
</gene>
<keyword evidence="6" id="KW-0406">Ion transport</keyword>
<keyword evidence="11" id="KW-1133">Transmembrane helix</keyword>
<comment type="subcellular location">
    <subcellularLocation>
        <location evidence="1">Mitochondrion membrane</location>
    </subcellularLocation>
</comment>
<feature type="transmembrane region" description="Helical" evidence="11">
    <location>
        <begin position="63"/>
        <end position="82"/>
    </location>
</feature>
<evidence type="ECO:0000256" key="9">
    <source>
        <dbReference type="ARBA" id="ARBA00023310"/>
    </source>
</evidence>
<evidence type="ECO:0000256" key="8">
    <source>
        <dbReference type="ARBA" id="ARBA00023136"/>
    </source>
</evidence>
<keyword evidence="11" id="KW-0812">Transmembrane</keyword>
<organism evidence="13 15">
    <name type="scientific">Didymodactylos carnosus</name>
    <dbReference type="NCBI Taxonomy" id="1234261"/>
    <lineage>
        <taxon>Eukaryota</taxon>
        <taxon>Metazoa</taxon>
        <taxon>Spiralia</taxon>
        <taxon>Gnathifera</taxon>
        <taxon>Rotifera</taxon>
        <taxon>Eurotatoria</taxon>
        <taxon>Bdelloidea</taxon>
        <taxon>Philodinida</taxon>
        <taxon>Philodinidae</taxon>
        <taxon>Didymodactylos</taxon>
    </lineage>
</organism>
<dbReference type="PANTHER" id="PTHR28498:SF1">
    <property type="entry name" value="ZINC FINGER SWIM DOMAIN-CONTAINING PROTEIN 7"/>
    <property type="match status" value="1"/>
</dbReference>
<dbReference type="InterPro" id="IPR007527">
    <property type="entry name" value="Znf_SWIM"/>
</dbReference>
<dbReference type="GO" id="GO:0045259">
    <property type="term" value="C:proton-transporting ATP synthase complex"/>
    <property type="evidence" value="ECO:0007669"/>
    <property type="project" value="UniProtKB-KW"/>
</dbReference>
<proteinExistence type="inferred from homology"/>
<dbReference type="Pfam" id="PF10206">
    <property type="entry name" value="WRW"/>
    <property type="match status" value="2"/>
</dbReference>
<dbReference type="AlphaFoldDB" id="A0A8S2CYX5"/>
<dbReference type="GO" id="GO:0000724">
    <property type="term" value="P:double-strand break repair via homologous recombination"/>
    <property type="evidence" value="ECO:0007669"/>
    <property type="project" value="TreeGrafter"/>
</dbReference>
<dbReference type="GO" id="GO:0031966">
    <property type="term" value="C:mitochondrial membrane"/>
    <property type="evidence" value="ECO:0007669"/>
    <property type="project" value="UniProtKB-SubCell"/>
</dbReference>
<keyword evidence="7" id="KW-0496">Mitochondrion</keyword>
<comment type="similarity">
    <text evidence="2">Belongs to the ATPase F chain family.</text>
</comment>
<keyword evidence="10" id="KW-0479">Metal-binding</keyword>
<reference evidence="13" key="1">
    <citation type="submission" date="2021-02" db="EMBL/GenBank/DDBJ databases">
        <authorList>
            <person name="Nowell W R."/>
        </authorList>
    </citation>
    <scope>NUCLEOTIDE SEQUENCE</scope>
</reference>
<keyword evidence="10" id="KW-0863">Zinc-finger</keyword>
<evidence type="ECO:0000256" key="4">
    <source>
        <dbReference type="ARBA" id="ARBA00022547"/>
    </source>
</evidence>
<dbReference type="EMBL" id="CAJOBA010000530">
    <property type="protein sequence ID" value="CAF3539160.1"/>
    <property type="molecule type" value="Genomic_DNA"/>
</dbReference>
<evidence type="ECO:0000313" key="15">
    <source>
        <dbReference type="Proteomes" id="UP000677228"/>
    </source>
</evidence>
<evidence type="ECO:0000256" key="10">
    <source>
        <dbReference type="PROSITE-ProRule" id="PRU00325"/>
    </source>
</evidence>
<evidence type="ECO:0000256" key="11">
    <source>
        <dbReference type="SAM" id="Phobius"/>
    </source>
</evidence>
<comment type="caution">
    <text evidence="13">The sequence shown here is derived from an EMBL/GenBank/DDBJ whole genome shotgun (WGS) entry which is preliminary data.</text>
</comment>
<keyword evidence="5" id="KW-0375">Hydrogen ion transport</keyword>
<dbReference type="PANTHER" id="PTHR28498">
    <property type="entry name" value="ZINC FINGER SWIM DOMAIN-CONTAINING PROTEIN 7"/>
    <property type="match status" value="1"/>
</dbReference>
<evidence type="ECO:0000256" key="3">
    <source>
        <dbReference type="ARBA" id="ARBA00022448"/>
    </source>
</evidence>
<evidence type="ECO:0000313" key="13">
    <source>
        <dbReference type="EMBL" id="CAF0759494.1"/>
    </source>
</evidence>
<dbReference type="GO" id="GO:0008270">
    <property type="term" value="F:zinc ion binding"/>
    <property type="evidence" value="ECO:0007669"/>
    <property type="project" value="UniProtKB-KW"/>
</dbReference>
<protein>
    <recommendedName>
        <fullName evidence="12">SWIM-type domain-containing protein</fullName>
    </recommendedName>
</protein>
<evidence type="ECO:0000256" key="7">
    <source>
        <dbReference type="ARBA" id="ARBA00023128"/>
    </source>
</evidence>
<dbReference type="EMBL" id="CAJNOK010000530">
    <property type="protein sequence ID" value="CAF0759494.1"/>
    <property type="molecule type" value="Genomic_DNA"/>
</dbReference>
<feature type="domain" description="SWIM-type" evidence="12">
    <location>
        <begin position="238"/>
        <end position="286"/>
    </location>
</feature>
<evidence type="ECO:0000256" key="1">
    <source>
        <dbReference type="ARBA" id="ARBA00004325"/>
    </source>
</evidence>
<dbReference type="Proteomes" id="UP000682733">
    <property type="component" value="Unassembled WGS sequence"/>
</dbReference>
<dbReference type="GO" id="GO:0006754">
    <property type="term" value="P:ATP biosynthetic process"/>
    <property type="evidence" value="ECO:0007669"/>
    <property type="project" value="UniProtKB-KW"/>
</dbReference>
<dbReference type="GO" id="GO:1902600">
    <property type="term" value="P:proton transmembrane transport"/>
    <property type="evidence" value="ECO:0007669"/>
    <property type="project" value="UniProtKB-KW"/>
</dbReference>
<evidence type="ECO:0000313" key="14">
    <source>
        <dbReference type="EMBL" id="CAF3539160.1"/>
    </source>
</evidence>
<dbReference type="Proteomes" id="UP000677228">
    <property type="component" value="Unassembled WGS sequence"/>
</dbReference>
<keyword evidence="3" id="KW-0813">Transport</keyword>
<keyword evidence="4" id="KW-0138">CF(0)</keyword>
<accession>A0A8S2CYX5</accession>
<dbReference type="GO" id="GO:0097196">
    <property type="term" value="C:Shu complex"/>
    <property type="evidence" value="ECO:0007669"/>
    <property type="project" value="TreeGrafter"/>
</dbReference>
<feature type="transmembrane region" description="Helical" evidence="11">
    <location>
        <begin position="131"/>
        <end position="151"/>
    </location>
</feature>
<evidence type="ECO:0000256" key="2">
    <source>
        <dbReference type="ARBA" id="ARBA00005895"/>
    </source>
</evidence>
<evidence type="ECO:0000256" key="6">
    <source>
        <dbReference type="ARBA" id="ARBA00023065"/>
    </source>
</evidence>
<dbReference type="InterPro" id="IPR019344">
    <property type="entry name" value="F1F0-ATPsyn_F_prd"/>
</dbReference>
<name>A0A8S2CYX5_9BILA</name>
<sequence length="315" mass="37366">MSWYRKDNPDVIPGNPERIGKWDPLQYLDLTKYLKPFNEYPKDFNPRVHGAYLPYMYYGKRQFVTFLLFDSSASFCFLLVIVDTSFSQLKLKEIPEWFARRNKTPSGAYQLGIRAFWRWYRAYGDCKKPNLIWVIQPFILFSLINFFTIAIPERKRKASIALRLLESNCISFYMNILKEVEKSLLYDVETTYTEKKCISDQTMLALFSFYGNQFKHALDLIDTHCIHLYQSKTNNRLYQIHDQNKTLICSLTSSNFCTCSLYRHNVLEKHEYFACKHNIAVKLIEKINNANIEIFEVSDEDINKKLIELIELNQH</sequence>
<evidence type="ECO:0000259" key="12">
    <source>
        <dbReference type="PROSITE" id="PS50966"/>
    </source>
</evidence>
<keyword evidence="10" id="KW-0862">Zinc</keyword>
<keyword evidence="9" id="KW-0066">ATP synthesis</keyword>